<evidence type="ECO:0000256" key="4">
    <source>
        <dbReference type="ARBA" id="ARBA00023128"/>
    </source>
</evidence>
<dbReference type="OrthoDB" id="16535at2759"/>
<dbReference type="AlphaFoldDB" id="A5E784"/>
<evidence type="ECO:0000256" key="5">
    <source>
        <dbReference type="SAM" id="MobiDB-lite"/>
    </source>
</evidence>
<dbReference type="GeneID" id="5230427"/>
<keyword evidence="4" id="KW-0496">Mitochondrion</keyword>
<dbReference type="Proteomes" id="UP000001996">
    <property type="component" value="Unassembled WGS sequence"/>
</dbReference>
<name>A5E784_LODEL</name>
<evidence type="ECO:0008006" key="8">
    <source>
        <dbReference type="Google" id="ProtNLM"/>
    </source>
</evidence>
<dbReference type="FunCoup" id="A5E784">
    <property type="interactions" value="297"/>
</dbReference>
<dbReference type="GO" id="GO:0005759">
    <property type="term" value="C:mitochondrial matrix"/>
    <property type="evidence" value="ECO:0007669"/>
    <property type="project" value="EnsemblFungi"/>
</dbReference>
<dbReference type="HOGENOM" id="CLU_054226_1_0_1"/>
<evidence type="ECO:0000256" key="2">
    <source>
        <dbReference type="ARBA" id="ARBA00009116"/>
    </source>
</evidence>
<dbReference type="eggNOG" id="KOG3281">
    <property type="taxonomic scope" value="Eukaryota"/>
</dbReference>
<dbReference type="Pfam" id="PF06644">
    <property type="entry name" value="ATP11"/>
    <property type="match status" value="1"/>
</dbReference>
<feature type="region of interest" description="Disordered" evidence="5">
    <location>
        <begin position="126"/>
        <end position="146"/>
    </location>
</feature>
<dbReference type="PANTHER" id="PTHR13126">
    <property type="entry name" value="CHAPERONE ATP11"/>
    <property type="match status" value="1"/>
</dbReference>
<dbReference type="STRING" id="379508.A5E784"/>
<organism evidence="6 7">
    <name type="scientific">Lodderomyces elongisporus (strain ATCC 11503 / CBS 2605 / JCM 1781 / NBRC 1676 / NRRL YB-4239)</name>
    <name type="common">Yeast</name>
    <name type="synonym">Saccharomyces elongisporus</name>
    <dbReference type="NCBI Taxonomy" id="379508"/>
    <lineage>
        <taxon>Eukaryota</taxon>
        <taxon>Fungi</taxon>
        <taxon>Dikarya</taxon>
        <taxon>Ascomycota</taxon>
        <taxon>Saccharomycotina</taxon>
        <taxon>Pichiomycetes</taxon>
        <taxon>Debaryomycetaceae</taxon>
        <taxon>Candida/Lodderomyces clade</taxon>
        <taxon>Lodderomyces</taxon>
    </lineage>
</organism>
<keyword evidence="3" id="KW-0809">Transit peptide</keyword>
<keyword evidence="7" id="KW-1185">Reference proteome</keyword>
<dbReference type="PANTHER" id="PTHR13126:SF0">
    <property type="entry name" value="ATP SYNTHASE MITOCHONDRIAL F1 COMPLEX ASSEMBLY FACTOR 1"/>
    <property type="match status" value="1"/>
</dbReference>
<dbReference type="OMA" id="FLQWGFH"/>
<dbReference type="EMBL" id="CH981533">
    <property type="protein sequence ID" value="EDK47292.1"/>
    <property type="molecule type" value="Genomic_DNA"/>
</dbReference>
<dbReference type="KEGG" id="lel:PVL30_005014"/>
<dbReference type="InParanoid" id="A5E784"/>
<protein>
    <recommendedName>
        <fullName evidence="8">Protein ATP11, mitochondrial</fullName>
    </recommendedName>
</protein>
<comment type="subcellular location">
    <subcellularLocation>
        <location evidence="1">Mitochondrion</location>
    </subcellularLocation>
</comment>
<dbReference type="InterPro" id="IPR010591">
    <property type="entry name" value="ATP11"/>
</dbReference>
<dbReference type="GO" id="GO:0051082">
    <property type="term" value="F:unfolded protein binding"/>
    <property type="evidence" value="ECO:0007669"/>
    <property type="project" value="EnsemblFungi"/>
</dbReference>
<evidence type="ECO:0000313" key="7">
    <source>
        <dbReference type="Proteomes" id="UP000001996"/>
    </source>
</evidence>
<dbReference type="VEuPathDB" id="FungiDB:LELG_05473"/>
<accession>A5E784</accession>
<evidence type="ECO:0000256" key="1">
    <source>
        <dbReference type="ARBA" id="ARBA00004173"/>
    </source>
</evidence>
<sequence length="338" mass="38995">MLHRVPIVARTRPIACQLQFSRFNSSIKDSVKKVAHDAKETLQEQTETFTQKAKEGAETIASQFKQEKNINSTVLQKYKDQLLKKAKELGVSNIDELREKYKDQIEKVRSELGAVDPLETIKKWEQEQEKDKSDGSVINVRSPRDKTAEKAPYKKLDDYIDVEKVKPLPRDQIELIWKTRFQNDPRSLHAVINNQQFEEITQNASEYPFFLLPLPKTNEKDEHKGYQLEFVQWSFVGANTIHCLFTSLAEYKLHGEFAKPHVVLSFHQDLKNDKDIVLMNGLNEKDGGLTTQEAQLLVLNLQRFYNGKDQKRLALVKDFNTGSENFSVEKLISEATTV</sequence>
<dbReference type="GO" id="GO:0033615">
    <property type="term" value="P:mitochondrial proton-transporting ATP synthase complex assembly"/>
    <property type="evidence" value="ECO:0007669"/>
    <property type="project" value="EnsemblFungi"/>
</dbReference>
<gene>
    <name evidence="6" type="ORF">LELG_05473</name>
</gene>
<comment type="similarity">
    <text evidence="2">Belongs to the ATP11 family.</text>
</comment>
<reference evidence="6 7" key="1">
    <citation type="journal article" date="2009" name="Nature">
        <title>Evolution of pathogenicity and sexual reproduction in eight Candida genomes.</title>
        <authorList>
            <person name="Butler G."/>
            <person name="Rasmussen M.D."/>
            <person name="Lin M.F."/>
            <person name="Santos M.A."/>
            <person name="Sakthikumar S."/>
            <person name="Munro C.A."/>
            <person name="Rheinbay E."/>
            <person name="Grabherr M."/>
            <person name="Forche A."/>
            <person name="Reedy J.L."/>
            <person name="Agrafioti I."/>
            <person name="Arnaud M.B."/>
            <person name="Bates S."/>
            <person name="Brown A.J."/>
            <person name="Brunke S."/>
            <person name="Costanzo M.C."/>
            <person name="Fitzpatrick D.A."/>
            <person name="de Groot P.W."/>
            <person name="Harris D."/>
            <person name="Hoyer L.L."/>
            <person name="Hube B."/>
            <person name="Klis F.M."/>
            <person name="Kodira C."/>
            <person name="Lennard N."/>
            <person name="Logue M.E."/>
            <person name="Martin R."/>
            <person name="Neiman A.M."/>
            <person name="Nikolaou E."/>
            <person name="Quail M.A."/>
            <person name="Quinn J."/>
            <person name="Santos M.C."/>
            <person name="Schmitzberger F.F."/>
            <person name="Sherlock G."/>
            <person name="Shah P."/>
            <person name="Silverstein K.A."/>
            <person name="Skrzypek M.S."/>
            <person name="Soll D."/>
            <person name="Staggs R."/>
            <person name="Stansfield I."/>
            <person name="Stumpf M.P."/>
            <person name="Sudbery P.E."/>
            <person name="Srikantha T."/>
            <person name="Zeng Q."/>
            <person name="Berman J."/>
            <person name="Berriman M."/>
            <person name="Heitman J."/>
            <person name="Gow N.A."/>
            <person name="Lorenz M.C."/>
            <person name="Birren B.W."/>
            <person name="Kellis M."/>
            <person name="Cuomo C.A."/>
        </authorList>
    </citation>
    <scope>NUCLEOTIDE SEQUENCE [LARGE SCALE GENOMIC DNA]</scope>
    <source>
        <strain evidence="7">ATCC 11503 / BCRC 21390 / CBS 2605 / JCM 1781 / NBRC 1676 / NRRL YB-4239</strain>
    </source>
</reference>
<evidence type="ECO:0000313" key="6">
    <source>
        <dbReference type="EMBL" id="EDK47292.1"/>
    </source>
</evidence>
<evidence type="ECO:0000256" key="3">
    <source>
        <dbReference type="ARBA" id="ARBA00022946"/>
    </source>
</evidence>
<proteinExistence type="inferred from homology"/>